<feature type="domain" description="DDE-1" evidence="1">
    <location>
        <begin position="29"/>
        <end position="123"/>
    </location>
</feature>
<organism evidence="2 3">
    <name type="scientific">Phytophthora megakarya</name>
    <dbReference type="NCBI Taxonomy" id="4795"/>
    <lineage>
        <taxon>Eukaryota</taxon>
        <taxon>Sar</taxon>
        <taxon>Stramenopiles</taxon>
        <taxon>Oomycota</taxon>
        <taxon>Peronosporomycetes</taxon>
        <taxon>Peronosporales</taxon>
        <taxon>Peronosporaceae</taxon>
        <taxon>Phytophthora</taxon>
    </lineage>
</organism>
<proteinExistence type="predicted"/>
<reference evidence="3" key="1">
    <citation type="submission" date="2017-03" db="EMBL/GenBank/DDBJ databases">
        <title>Phytopthora megakarya and P. palmivora, two closely related causual agents of cacao black pod achieved similar genome size and gene model numbers by different mechanisms.</title>
        <authorList>
            <person name="Ali S."/>
            <person name="Shao J."/>
            <person name="Larry D.J."/>
            <person name="Kronmiller B."/>
            <person name="Shen D."/>
            <person name="Strem M.D."/>
            <person name="Melnick R.L."/>
            <person name="Guiltinan M.J."/>
            <person name="Tyler B.M."/>
            <person name="Meinhardt L.W."/>
            <person name="Bailey B.A."/>
        </authorList>
    </citation>
    <scope>NUCLEOTIDE SEQUENCE [LARGE SCALE GENOMIC DNA]</scope>
    <source>
        <strain evidence="3">zdho120</strain>
    </source>
</reference>
<dbReference type="Pfam" id="PF03184">
    <property type="entry name" value="DDE_1"/>
    <property type="match status" value="1"/>
</dbReference>
<dbReference type="OrthoDB" id="111624at2759"/>
<evidence type="ECO:0000313" key="2">
    <source>
        <dbReference type="EMBL" id="OWZ15168.1"/>
    </source>
</evidence>
<gene>
    <name evidence="2" type="ORF">PHMEG_00011231</name>
</gene>
<keyword evidence="3" id="KW-1185">Reference proteome</keyword>
<protein>
    <recommendedName>
        <fullName evidence="1">DDE-1 domain-containing protein</fullName>
    </recommendedName>
</protein>
<dbReference type="AlphaFoldDB" id="A0A225WD38"/>
<evidence type="ECO:0000313" key="3">
    <source>
        <dbReference type="Proteomes" id="UP000198211"/>
    </source>
</evidence>
<sequence>MLLTGVEKNIKFADVVSGGDGMKMVGVPDNTPDVSYRTAPKGWMSQRVFREYLGGRRAMNGDRHGREEHTLLDNCTSHLDEDQCENEFARLKARLVYFPANATDLCQPADSFVIAKIKYAWRRK</sequence>
<evidence type="ECO:0000259" key="1">
    <source>
        <dbReference type="Pfam" id="PF03184"/>
    </source>
</evidence>
<comment type="caution">
    <text evidence="2">The sequence shown here is derived from an EMBL/GenBank/DDBJ whole genome shotgun (WGS) entry which is preliminary data.</text>
</comment>
<accession>A0A225WD38</accession>
<dbReference type="InterPro" id="IPR004875">
    <property type="entry name" value="DDE_SF_endonuclease_dom"/>
</dbReference>
<dbReference type="EMBL" id="NBNE01001179">
    <property type="protein sequence ID" value="OWZ15168.1"/>
    <property type="molecule type" value="Genomic_DNA"/>
</dbReference>
<name>A0A225WD38_9STRA</name>
<dbReference type="Proteomes" id="UP000198211">
    <property type="component" value="Unassembled WGS sequence"/>
</dbReference>
<dbReference type="GO" id="GO:0003676">
    <property type="term" value="F:nucleic acid binding"/>
    <property type="evidence" value="ECO:0007669"/>
    <property type="project" value="InterPro"/>
</dbReference>